<feature type="domain" description="C2H2-type" evidence="9">
    <location>
        <begin position="398"/>
        <end position="425"/>
    </location>
</feature>
<evidence type="ECO:0000313" key="10">
    <source>
        <dbReference type="EMBL" id="KAF7267736.1"/>
    </source>
</evidence>
<dbReference type="Pfam" id="PF12874">
    <property type="entry name" value="zf-met"/>
    <property type="match status" value="1"/>
</dbReference>
<dbReference type="PROSITE" id="PS50157">
    <property type="entry name" value="ZINC_FINGER_C2H2_2"/>
    <property type="match status" value="8"/>
</dbReference>
<feature type="domain" description="C2H2-type" evidence="9">
    <location>
        <begin position="492"/>
        <end position="519"/>
    </location>
</feature>
<organism evidence="10 11">
    <name type="scientific">Rhynchophorus ferrugineus</name>
    <name type="common">Red palm weevil</name>
    <name type="synonym">Curculio ferrugineus</name>
    <dbReference type="NCBI Taxonomy" id="354439"/>
    <lineage>
        <taxon>Eukaryota</taxon>
        <taxon>Metazoa</taxon>
        <taxon>Ecdysozoa</taxon>
        <taxon>Arthropoda</taxon>
        <taxon>Hexapoda</taxon>
        <taxon>Insecta</taxon>
        <taxon>Pterygota</taxon>
        <taxon>Neoptera</taxon>
        <taxon>Endopterygota</taxon>
        <taxon>Coleoptera</taxon>
        <taxon>Polyphaga</taxon>
        <taxon>Cucujiformia</taxon>
        <taxon>Curculionidae</taxon>
        <taxon>Dryophthorinae</taxon>
        <taxon>Rhynchophorus</taxon>
    </lineage>
</organism>
<evidence type="ECO:0000256" key="5">
    <source>
        <dbReference type="ARBA" id="ARBA00023015"/>
    </source>
</evidence>
<gene>
    <name evidence="10" type="ORF">GWI33_019064</name>
</gene>
<keyword evidence="5" id="KW-0805">Transcription regulation</keyword>
<accession>A0A834M4J8</accession>
<protein>
    <recommendedName>
        <fullName evidence="9">C2H2-type domain-containing protein</fullName>
    </recommendedName>
</protein>
<dbReference type="GO" id="GO:0001227">
    <property type="term" value="F:DNA-binding transcription repressor activity, RNA polymerase II-specific"/>
    <property type="evidence" value="ECO:0007669"/>
    <property type="project" value="TreeGrafter"/>
</dbReference>
<evidence type="ECO:0000313" key="11">
    <source>
        <dbReference type="Proteomes" id="UP000625711"/>
    </source>
</evidence>
<dbReference type="AlphaFoldDB" id="A0A834M4J8"/>
<evidence type="ECO:0000256" key="7">
    <source>
        <dbReference type="ARBA" id="ARBA00023242"/>
    </source>
</evidence>
<comment type="subcellular location">
    <subcellularLocation>
        <location evidence="1">Nucleus</location>
    </subcellularLocation>
</comment>
<dbReference type="PANTHER" id="PTHR24399">
    <property type="entry name" value="ZINC FINGER AND BTB DOMAIN-CONTAINING"/>
    <property type="match status" value="1"/>
</dbReference>
<sequence length="664" mass="76332">MQSPQFSSQFSALQGTLSPTGAFSDIYASLPPQNVQRNSNKHQEQPYVFPDLSNWENLKIPEKIDFLDITNKDLSPGSYCSNIDSILPLENNFNSSYNTRYESQWYNTNNINYGQKLNDFPACAQVNKYTNDPGKPESFCNVQKNSMDIDMYKSCAYYNTDTSFNTSDVHKNKYIIPQNNYINYNSYYSTTENNFYMSNSQIPCVSTLPHTSLDSLGINGGKASYNMNYSDQQTEASNEESDIVVEDSSSDCSEDQNKSLSYENKRCLICNTIYTPLGLQFYLLTSENPLTMSSQTPVIKKVLNLVEKTIPPTKHFLCHICLGLVNAIDHLQLKLDSLYKDLRDKFKKSCLDNNVQYRNLKPSNHGKYSRYKCKICKKIISLKTIFDAHLRNHKTKGYLCEKCGKIIGSYKRLRVHLKLHRNCRVYMIHSYKCSNEQCKKVFRTKSNLKEHENFCLGLLPFKCKNNYCDKKFASATKLKNHMKLKHDKKFIAICSICNIGFVKASDYKSHMVTHSTDKKFSCIKCGKCYKTVSNLNFHLKSHNKSMPFNCSVCKKGFMRKEYLEAHVNNHNGVKNFGCTVCGKKFVSQKNLDAHLKYHDGSVKSNTCNICGKTIISGFEEHLRVHMNFKEFECDLCDMRFNTKNTLAKHKKRKHAGEALKIDES</sequence>
<comment type="caution">
    <text evidence="10">The sequence shown here is derived from an EMBL/GenBank/DDBJ whole genome shotgun (WGS) entry which is preliminary data.</text>
</comment>
<dbReference type="Pfam" id="PF13912">
    <property type="entry name" value="zf-C2H2_6"/>
    <property type="match status" value="1"/>
</dbReference>
<dbReference type="GO" id="GO:0005654">
    <property type="term" value="C:nucleoplasm"/>
    <property type="evidence" value="ECO:0007669"/>
    <property type="project" value="TreeGrafter"/>
</dbReference>
<keyword evidence="7" id="KW-0539">Nucleus</keyword>
<dbReference type="GO" id="GO:0008270">
    <property type="term" value="F:zinc ion binding"/>
    <property type="evidence" value="ECO:0007669"/>
    <property type="project" value="UniProtKB-KW"/>
</dbReference>
<reference evidence="10" key="1">
    <citation type="submission" date="2020-08" db="EMBL/GenBank/DDBJ databases">
        <title>Genome sequencing and assembly of the red palm weevil Rhynchophorus ferrugineus.</title>
        <authorList>
            <person name="Dias G.B."/>
            <person name="Bergman C.M."/>
            <person name="Manee M."/>
        </authorList>
    </citation>
    <scope>NUCLEOTIDE SEQUENCE</scope>
    <source>
        <strain evidence="10">AA-2017</strain>
        <tissue evidence="10">Whole larva</tissue>
    </source>
</reference>
<feature type="domain" description="C2H2-type" evidence="9">
    <location>
        <begin position="548"/>
        <end position="575"/>
    </location>
</feature>
<dbReference type="Gene3D" id="3.30.160.60">
    <property type="entry name" value="Classic Zinc Finger"/>
    <property type="match status" value="6"/>
</dbReference>
<dbReference type="SMART" id="SM00355">
    <property type="entry name" value="ZnF_C2H2"/>
    <property type="match status" value="10"/>
</dbReference>
<evidence type="ECO:0000256" key="2">
    <source>
        <dbReference type="ARBA" id="ARBA00022723"/>
    </source>
</evidence>
<dbReference type="PROSITE" id="PS00028">
    <property type="entry name" value="ZINC_FINGER_C2H2_1"/>
    <property type="match status" value="8"/>
</dbReference>
<keyword evidence="4" id="KW-0862">Zinc</keyword>
<dbReference type="SUPFAM" id="SSF57667">
    <property type="entry name" value="beta-beta-alpha zinc fingers"/>
    <property type="match status" value="5"/>
</dbReference>
<evidence type="ECO:0000256" key="3">
    <source>
        <dbReference type="ARBA" id="ARBA00022737"/>
    </source>
</evidence>
<evidence type="ECO:0000256" key="1">
    <source>
        <dbReference type="ARBA" id="ARBA00004123"/>
    </source>
</evidence>
<name>A0A834M4J8_RHYFE</name>
<feature type="domain" description="C2H2-type" evidence="9">
    <location>
        <begin position="461"/>
        <end position="486"/>
    </location>
</feature>
<evidence type="ECO:0000256" key="8">
    <source>
        <dbReference type="PROSITE-ProRule" id="PRU00042"/>
    </source>
</evidence>
<keyword evidence="8" id="KW-0863">Zinc-finger</keyword>
<dbReference type="InterPro" id="IPR036236">
    <property type="entry name" value="Znf_C2H2_sf"/>
</dbReference>
<dbReference type="InterPro" id="IPR013087">
    <property type="entry name" value="Znf_C2H2_type"/>
</dbReference>
<dbReference type="Pfam" id="PF00096">
    <property type="entry name" value="zf-C2H2"/>
    <property type="match status" value="4"/>
</dbReference>
<feature type="domain" description="C2H2-type" evidence="9">
    <location>
        <begin position="631"/>
        <end position="659"/>
    </location>
</feature>
<keyword evidence="3" id="KW-0677">Repeat</keyword>
<feature type="domain" description="C2H2-type" evidence="9">
    <location>
        <begin position="576"/>
        <end position="603"/>
    </location>
</feature>
<keyword evidence="2" id="KW-0479">Metal-binding</keyword>
<keyword evidence="6" id="KW-0804">Transcription</keyword>
<evidence type="ECO:0000259" key="9">
    <source>
        <dbReference type="PROSITE" id="PS50157"/>
    </source>
</evidence>
<dbReference type="Proteomes" id="UP000625711">
    <property type="component" value="Unassembled WGS sequence"/>
</dbReference>
<proteinExistence type="predicted"/>
<dbReference type="PANTHER" id="PTHR24399:SF70">
    <property type="entry name" value="C2H2-TYPE DOMAIN-CONTAINING PROTEIN"/>
    <property type="match status" value="1"/>
</dbReference>
<evidence type="ECO:0000256" key="4">
    <source>
        <dbReference type="ARBA" id="ARBA00022833"/>
    </source>
</evidence>
<dbReference type="GO" id="GO:0000978">
    <property type="term" value="F:RNA polymerase II cis-regulatory region sequence-specific DNA binding"/>
    <property type="evidence" value="ECO:0007669"/>
    <property type="project" value="TreeGrafter"/>
</dbReference>
<feature type="domain" description="C2H2-type" evidence="9">
    <location>
        <begin position="431"/>
        <end position="460"/>
    </location>
</feature>
<dbReference type="OrthoDB" id="3437960at2759"/>
<dbReference type="EMBL" id="JAACXV010014394">
    <property type="protein sequence ID" value="KAF7267736.1"/>
    <property type="molecule type" value="Genomic_DNA"/>
</dbReference>
<evidence type="ECO:0000256" key="6">
    <source>
        <dbReference type="ARBA" id="ARBA00023163"/>
    </source>
</evidence>
<keyword evidence="11" id="KW-1185">Reference proteome</keyword>
<feature type="domain" description="C2H2-type" evidence="9">
    <location>
        <begin position="520"/>
        <end position="547"/>
    </location>
</feature>